<evidence type="ECO:0000313" key="1">
    <source>
        <dbReference type="EMBL" id="MCP3425854.1"/>
    </source>
</evidence>
<accession>A0A9X2HEN4</accession>
<comment type="caution">
    <text evidence="1">The sequence shown here is derived from an EMBL/GenBank/DDBJ whole genome shotgun (WGS) entry which is preliminary data.</text>
</comment>
<keyword evidence="2" id="KW-1185">Reference proteome</keyword>
<dbReference type="InterPro" id="IPR036206">
    <property type="entry name" value="ThiamineP_synth_sf"/>
</dbReference>
<sequence length="80" mass="7671">MGDPHQDRCRRAAGAEGVAECAELARAGGLASVAIGGIGASSASLLAGVPVDGLCVVSAIAAAPDPGRPPPRCCGPPARP</sequence>
<gene>
    <name evidence="1" type="ORF">NBM05_07495</name>
</gene>
<proteinExistence type="predicted"/>
<name>A0A9X2HEN4_9MICC</name>
<dbReference type="SUPFAM" id="SSF51391">
    <property type="entry name" value="Thiamin phosphate synthase"/>
    <property type="match status" value="1"/>
</dbReference>
<dbReference type="AlphaFoldDB" id="A0A9X2HEN4"/>
<organism evidence="1 2">
    <name type="scientific">Rothia santali</name>
    <dbReference type="NCBI Taxonomy" id="2949643"/>
    <lineage>
        <taxon>Bacteria</taxon>
        <taxon>Bacillati</taxon>
        <taxon>Actinomycetota</taxon>
        <taxon>Actinomycetes</taxon>
        <taxon>Micrococcales</taxon>
        <taxon>Micrococcaceae</taxon>
        <taxon>Rothia</taxon>
    </lineage>
</organism>
<dbReference type="Proteomes" id="UP001139502">
    <property type="component" value="Unassembled WGS sequence"/>
</dbReference>
<dbReference type="Gene3D" id="3.20.20.70">
    <property type="entry name" value="Aldolase class I"/>
    <property type="match status" value="1"/>
</dbReference>
<dbReference type="EMBL" id="JANAFB010000014">
    <property type="protein sequence ID" value="MCP3425854.1"/>
    <property type="molecule type" value="Genomic_DNA"/>
</dbReference>
<reference evidence="1" key="1">
    <citation type="submission" date="2022-06" db="EMBL/GenBank/DDBJ databases">
        <title>Rothia sp. isolated from sandalwood seedling.</title>
        <authorList>
            <person name="Tuikhar N."/>
            <person name="Kirdat K."/>
            <person name="Thorat V."/>
            <person name="Swetha P."/>
            <person name="Padma S."/>
            <person name="Sundararaj R."/>
            <person name="Yadav A."/>
        </authorList>
    </citation>
    <scope>NUCLEOTIDE SEQUENCE</scope>
    <source>
        <strain evidence="1">AR01</strain>
    </source>
</reference>
<dbReference type="InterPro" id="IPR013785">
    <property type="entry name" value="Aldolase_TIM"/>
</dbReference>
<evidence type="ECO:0000313" key="2">
    <source>
        <dbReference type="Proteomes" id="UP001139502"/>
    </source>
</evidence>
<protein>
    <submittedName>
        <fullName evidence="1">Thiamine phosphate synthase</fullName>
    </submittedName>
</protein>